<evidence type="ECO:0000259" key="8">
    <source>
        <dbReference type="Pfam" id="PF02770"/>
    </source>
</evidence>
<feature type="domain" description="Acyl-CoA oxidase/dehydrogenase middle" evidence="8">
    <location>
        <begin position="127"/>
        <end position="202"/>
    </location>
</feature>
<keyword evidence="4 6" id="KW-0274">FAD</keyword>
<dbReference type="SUPFAM" id="SSF56645">
    <property type="entry name" value="Acyl-CoA dehydrogenase NM domain-like"/>
    <property type="match status" value="1"/>
</dbReference>
<comment type="similarity">
    <text evidence="2 6">Belongs to the acyl-CoA dehydrogenase family.</text>
</comment>
<dbReference type="Pfam" id="PF00441">
    <property type="entry name" value="Acyl-CoA_dh_1"/>
    <property type="match status" value="1"/>
</dbReference>
<keyword evidence="3 6" id="KW-0285">Flavoprotein</keyword>
<evidence type="ECO:0000256" key="2">
    <source>
        <dbReference type="ARBA" id="ARBA00009347"/>
    </source>
</evidence>
<dbReference type="Gene3D" id="1.10.540.10">
    <property type="entry name" value="Acyl-CoA dehydrogenase/oxidase, N-terminal domain"/>
    <property type="match status" value="1"/>
</dbReference>
<sequence>MDFSYTDEQKMLASAASDLFEKAYDPETRRETVATDLGWSKDVWAQCAEMGLLGLPFAEEDGGMGAGPIEVMAVMTEVGRRLVPEPILDVVVVAGGVIARQGTAEQRAELLPGITDGERLVVLAHHEPATRWPVRTVTTSARQDGDHWTVTGVKNPVPHGDCADTAIVSAVLPDGGTGLFLVQADAPGVERTGYATHDGLRAGQWDMDSAAARPLGEPADCGGVIRDAEVRAQAGQAAEAVGAMDEALRLTTDYLRTRRQFGVPLATFQTLTQRAADMYVLVELARSMSMYASMSLADGDADPVIASRVQLQICESARTVGQEAIQLHGGIGVTDEYPVGHYASRLLAIEHTLGGREEHLRVLVDGVRDHEVVEL</sequence>
<name>A0ABP9CLB7_9ACTN</name>
<accession>A0ABP9CLB7</accession>
<evidence type="ECO:0000256" key="6">
    <source>
        <dbReference type="RuleBase" id="RU362125"/>
    </source>
</evidence>
<dbReference type="InterPro" id="IPR046373">
    <property type="entry name" value="Acyl-CoA_Oxase/DH_mid-dom_sf"/>
</dbReference>
<evidence type="ECO:0000259" key="7">
    <source>
        <dbReference type="Pfam" id="PF00441"/>
    </source>
</evidence>
<dbReference type="Gene3D" id="2.40.110.10">
    <property type="entry name" value="Butyryl-CoA Dehydrogenase, subunit A, domain 2"/>
    <property type="match status" value="1"/>
</dbReference>
<comment type="cofactor">
    <cofactor evidence="1 6">
        <name>FAD</name>
        <dbReference type="ChEBI" id="CHEBI:57692"/>
    </cofactor>
</comment>
<feature type="domain" description="Acyl-CoA dehydrogenase/oxidase N-terminal" evidence="9">
    <location>
        <begin position="6"/>
        <end position="118"/>
    </location>
</feature>
<keyword evidence="11" id="KW-1185">Reference proteome</keyword>
<dbReference type="SUPFAM" id="SSF47203">
    <property type="entry name" value="Acyl-CoA dehydrogenase C-terminal domain-like"/>
    <property type="match status" value="1"/>
</dbReference>
<reference evidence="11" key="1">
    <citation type="journal article" date="2019" name="Int. J. Syst. Evol. Microbiol.">
        <title>The Global Catalogue of Microorganisms (GCM) 10K type strain sequencing project: providing services to taxonomists for standard genome sequencing and annotation.</title>
        <authorList>
            <consortium name="The Broad Institute Genomics Platform"/>
            <consortium name="The Broad Institute Genome Sequencing Center for Infectious Disease"/>
            <person name="Wu L."/>
            <person name="Ma J."/>
        </authorList>
    </citation>
    <scope>NUCLEOTIDE SEQUENCE [LARGE SCALE GENOMIC DNA]</scope>
    <source>
        <strain evidence="11">JCM 18542</strain>
    </source>
</reference>
<evidence type="ECO:0000256" key="4">
    <source>
        <dbReference type="ARBA" id="ARBA00022827"/>
    </source>
</evidence>
<dbReference type="Proteomes" id="UP001500839">
    <property type="component" value="Unassembled WGS sequence"/>
</dbReference>
<evidence type="ECO:0000313" key="10">
    <source>
        <dbReference type="EMBL" id="GAA4812671.1"/>
    </source>
</evidence>
<feature type="domain" description="Acyl-CoA dehydrogenase/oxidase C-terminal" evidence="7">
    <location>
        <begin position="235"/>
        <end position="361"/>
    </location>
</feature>
<evidence type="ECO:0000256" key="3">
    <source>
        <dbReference type="ARBA" id="ARBA00022630"/>
    </source>
</evidence>
<dbReference type="InterPro" id="IPR009100">
    <property type="entry name" value="AcylCoA_DH/oxidase_NM_dom_sf"/>
</dbReference>
<proteinExistence type="inferred from homology"/>
<dbReference type="EMBL" id="BAABKQ010000001">
    <property type="protein sequence ID" value="GAA4812671.1"/>
    <property type="molecule type" value="Genomic_DNA"/>
</dbReference>
<evidence type="ECO:0000313" key="11">
    <source>
        <dbReference type="Proteomes" id="UP001500839"/>
    </source>
</evidence>
<dbReference type="RefSeq" id="WP_200171989.1">
    <property type="nucleotide sequence ID" value="NZ_BAABKQ010000001.1"/>
</dbReference>
<organism evidence="10 11">
    <name type="scientific">Tomitella cavernea</name>
    <dbReference type="NCBI Taxonomy" id="1387982"/>
    <lineage>
        <taxon>Bacteria</taxon>
        <taxon>Bacillati</taxon>
        <taxon>Actinomycetota</taxon>
        <taxon>Actinomycetes</taxon>
        <taxon>Mycobacteriales</taxon>
        <taxon>Tomitella</taxon>
    </lineage>
</organism>
<evidence type="ECO:0000256" key="1">
    <source>
        <dbReference type="ARBA" id="ARBA00001974"/>
    </source>
</evidence>
<comment type="caution">
    <text evidence="10">The sequence shown here is derived from an EMBL/GenBank/DDBJ whole genome shotgun (WGS) entry which is preliminary data.</text>
</comment>
<dbReference type="Gene3D" id="1.20.140.10">
    <property type="entry name" value="Butyryl-CoA Dehydrogenase, subunit A, domain 3"/>
    <property type="match status" value="1"/>
</dbReference>
<gene>
    <name evidence="10" type="ORF">GCM10023353_16890</name>
</gene>
<dbReference type="CDD" id="cd00567">
    <property type="entry name" value="ACAD"/>
    <property type="match status" value="1"/>
</dbReference>
<dbReference type="Pfam" id="PF02770">
    <property type="entry name" value="Acyl-CoA_dh_M"/>
    <property type="match status" value="1"/>
</dbReference>
<dbReference type="PANTHER" id="PTHR43884">
    <property type="entry name" value="ACYL-COA DEHYDROGENASE"/>
    <property type="match status" value="1"/>
</dbReference>
<dbReference type="InterPro" id="IPR036250">
    <property type="entry name" value="AcylCo_DH-like_C"/>
</dbReference>
<evidence type="ECO:0000259" key="9">
    <source>
        <dbReference type="Pfam" id="PF02771"/>
    </source>
</evidence>
<dbReference type="PANTHER" id="PTHR43884:SF20">
    <property type="entry name" value="ACYL-COA DEHYDROGENASE FADE28"/>
    <property type="match status" value="1"/>
</dbReference>
<dbReference type="Pfam" id="PF02771">
    <property type="entry name" value="Acyl-CoA_dh_N"/>
    <property type="match status" value="1"/>
</dbReference>
<dbReference type="InterPro" id="IPR006091">
    <property type="entry name" value="Acyl-CoA_Oxase/DH_mid-dom"/>
</dbReference>
<keyword evidence="5 6" id="KW-0560">Oxidoreductase</keyword>
<dbReference type="InterPro" id="IPR009075">
    <property type="entry name" value="AcylCo_DH/oxidase_C"/>
</dbReference>
<protein>
    <submittedName>
        <fullName evidence="10">Acyl-CoA dehydrogenase family protein</fullName>
    </submittedName>
</protein>
<evidence type="ECO:0000256" key="5">
    <source>
        <dbReference type="ARBA" id="ARBA00023002"/>
    </source>
</evidence>
<dbReference type="InterPro" id="IPR013786">
    <property type="entry name" value="AcylCoA_DH/ox_N"/>
</dbReference>
<dbReference type="InterPro" id="IPR037069">
    <property type="entry name" value="AcylCoA_DH/ox_N_sf"/>
</dbReference>